<gene>
    <name evidence="2" type="ORF">LACBIDRAFT_334635</name>
</gene>
<feature type="compositionally biased region" description="Polar residues" evidence="1">
    <location>
        <begin position="98"/>
        <end position="111"/>
    </location>
</feature>
<name>B0DZS9_LACBS</name>
<proteinExistence type="predicted"/>
<feature type="compositionally biased region" description="Basic and acidic residues" evidence="1">
    <location>
        <begin position="123"/>
        <end position="139"/>
    </location>
</feature>
<evidence type="ECO:0000313" key="3">
    <source>
        <dbReference type="Proteomes" id="UP000001194"/>
    </source>
</evidence>
<accession>B0DZS9</accession>
<dbReference type="HOGENOM" id="CLU_1023324_0_0_1"/>
<dbReference type="InParanoid" id="B0DZS9"/>
<feature type="compositionally biased region" description="Low complexity" evidence="1">
    <location>
        <begin position="225"/>
        <end position="256"/>
    </location>
</feature>
<feature type="compositionally biased region" description="Polar residues" evidence="1">
    <location>
        <begin position="58"/>
        <end position="73"/>
    </location>
</feature>
<keyword evidence="3" id="KW-1185">Reference proteome</keyword>
<feature type="region of interest" description="Disordered" evidence="1">
    <location>
        <begin position="1"/>
        <end position="272"/>
    </location>
</feature>
<protein>
    <submittedName>
        <fullName evidence="2">Predicted protein</fullName>
    </submittedName>
</protein>
<dbReference type="STRING" id="486041.B0DZS9"/>
<sequence length="272" mass="28725">MSPAKSGMETDKRDFSSSSISNPGPKSSQEIYWPPTPPPTKLSGAAQRLKDIQDALANCSTPVTNFKGQNKRPNPTGPADGPAGKRLRQLPPGWENDALSTPTFGSDCSPSRPTPSPQGAVQHLRDIQKLGMGADKRDFTSSSISNPPKSTQEIYWPPTPPPTKLSSAAQRLKEIEAALAKCSTPVTDSKGQNKRPSPTVSADGPAGKRLRQLPPGWPKTPTFGSDSSPSKPSSSSNSSSFPSTTGTSSTSSRASTQLVFLSQKQGSDRPRG</sequence>
<evidence type="ECO:0000256" key="1">
    <source>
        <dbReference type="SAM" id="MobiDB-lite"/>
    </source>
</evidence>
<feature type="compositionally biased region" description="Low complexity" evidence="1">
    <location>
        <begin position="16"/>
        <end position="28"/>
    </location>
</feature>
<dbReference type="EMBL" id="DS547157">
    <property type="protein sequence ID" value="EDQ99929.1"/>
    <property type="molecule type" value="Genomic_DNA"/>
</dbReference>
<feature type="compositionally biased region" description="Polar residues" evidence="1">
    <location>
        <begin position="140"/>
        <end position="153"/>
    </location>
</feature>
<dbReference type="AlphaFoldDB" id="B0DZS9"/>
<evidence type="ECO:0000313" key="2">
    <source>
        <dbReference type="EMBL" id="EDQ99929.1"/>
    </source>
</evidence>
<dbReference type="GeneID" id="6085132"/>
<organism evidence="3">
    <name type="scientific">Laccaria bicolor (strain S238N-H82 / ATCC MYA-4686)</name>
    <name type="common">Bicoloured deceiver</name>
    <name type="synonym">Laccaria laccata var. bicolor</name>
    <dbReference type="NCBI Taxonomy" id="486041"/>
    <lineage>
        <taxon>Eukaryota</taxon>
        <taxon>Fungi</taxon>
        <taxon>Dikarya</taxon>
        <taxon>Basidiomycota</taxon>
        <taxon>Agaricomycotina</taxon>
        <taxon>Agaricomycetes</taxon>
        <taxon>Agaricomycetidae</taxon>
        <taxon>Agaricales</taxon>
        <taxon>Agaricineae</taxon>
        <taxon>Hydnangiaceae</taxon>
        <taxon>Laccaria</taxon>
    </lineage>
</organism>
<feature type="compositionally biased region" description="Polar residues" evidence="1">
    <location>
        <begin position="184"/>
        <end position="200"/>
    </location>
</feature>
<dbReference type="Proteomes" id="UP000001194">
    <property type="component" value="Unassembled WGS sequence"/>
</dbReference>
<reference evidence="2 3" key="1">
    <citation type="journal article" date="2008" name="Nature">
        <title>The genome of Laccaria bicolor provides insights into mycorrhizal symbiosis.</title>
        <authorList>
            <person name="Martin F."/>
            <person name="Aerts A."/>
            <person name="Ahren D."/>
            <person name="Brun A."/>
            <person name="Danchin E.G.J."/>
            <person name="Duchaussoy F."/>
            <person name="Gibon J."/>
            <person name="Kohler A."/>
            <person name="Lindquist E."/>
            <person name="Pereda V."/>
            <person name="Salamov A."/>
            <person name="Shapiro H.J."/>
            <person name="Wuyts J."/>
            <person name="Blaudez D."/>
            <person name="Buee M."/>
            <person name="Brokstein P."/>
            <person name="Canbaeck B."/>
            <person name="Cohen D."/>
            <person name="Courty P.E."/>
            <person name="Coutinho P.M."/>
            <person name="Delaruelle C."/>
            <person name="Detter J.C."/>
            <person name="Deveau A."/>
            <person name="DiFazio S."/>
            <person name="Duplessis S."/>
            <person name="Fraissinet-Tachet L."/>
            <person name="Lucic E."/>
            <person name="Frey-Klett P."/>
            <person name="Fourrey C."/>
            <person name="Feussner I."/>
            <person name="Gay G."/>
            <person name="Grimwood J."/>
            <person name="Hoegger P.J."/>
            <person name="Jain P."/>
            <person name="Kilaru S."/>
            <person name="Labbe J."/>
            <person name="Lin Y.C."/>
            <person name="Legue V."/>
            <person name="Le Tacon F."/>
            <person name="Marmeisse R."/>
            <person name="Melayah D."/>
            <person name="Montanini B."/>
            <person name="Muratet M."/>
            <person name="Nehls U."/>
            <person name="Niculita-Hirzel H."/>
            <person name="Oudot-Le Secq M.P."/>
            <person name="Peter M."/>
            <person name="Quesneville H."/>
            <person name="Rajashekar B."/>
            <person name="Reich M."/>
            <person name="Rouhier N."/>
            <person name="Schmutz J."/>
            <person name="Yin T."/>
            <person name="Chalot M."/>
            <person name="Henrissat B."/>
            <person name="Kuees U."/>
            <person name="Lucas S."/>
            <person name="Van de Peer Y."/>
            <person name="Podila G.K."/>
            <person name="Polle A."/>
            <person name="Pukkila P.J."/>
            <person name="Richardson P.M."/>
            <person name="Rouze P."/>
            <person name="Sanders I.R."/>
            <person name="Stajich J.E."/>
            <person name="Tunlid A."/>
            <person name="Tuskan G."/>
            <person name="Grigoriev I.V."/>
        </authorList>
    </citation>
    <scope>NUCLEOTIDE SEQUENCE [LARGE SCALE GENOMIC DNA]</scope>
    <source>
        <strain evidence="3">S238N-H82 / ATCC MYA-4686</strain>
    </source>
</reference>
<dbReference type="OrthoDB" id="432234at2759"/>
<dbReference type="KEGG" id="lbc:LACBIDRAFT_334635"/>
<dbReference type="RefSeq" id="XP_001889472.1">
    <property type="nucleotide sequence ID" value="XM_001889437.1"/>
</dbReference>